<dbReference type="InterPro" id="IPR044246">
    <property type="entry name" value="ZFP3-like"/>
</dbReference>
<dbReference type="GeneID" id="115951625"/>
<evidence type="ECO:0000313" key="8">
    <source>
        <dbReference type="EnsemblPlants" id="QL07p013405:mrna:CDS:2"/>
    </source>
</evidence>
<gene>
    <name evidence="8" type="primary">LOC115951625</name>
</gene>
<evidence type="ECO:0000259" key="7">
    <source>
        <dbReference type="PROSITE" id="PS50157"/>
    </source>
</evidence>
<dbReference type="EMBL" id="LRBV02000007">
    <property type="status" value="NOT_ANNOTATED_CDS"/>
    <property type="molecule type" value="Genomic_DNA"/>
</dbReference>
<dbReference type="OrthoDB" id="1474202at2759"/>
<dbReference type="InterPro" id="IPR013087">
    <property type="entry name" value="Znf_C2H2_type"/>
</dbReference>
<evidence type="ECO:0000256" key="5">
    <source>
        <dbReference type="ARBA" id="ARBA00023242"/>
    </source>
</evidence>
<protein>
    <recommendedName>
        <fullName evidence="7">C2H2-type domain-containing protein</fullName>
    </recommendedName>
</protein>
<keyword evidence="3 6" id="KW-0863">Zinc-finger</keyword>
<dbReference type="AlphaFoldDB" id="A0A7N2R7G9"/>
<dbReference type="PROSITE" id="PS50157">
    <property type="entry name" value="ZINC_FINGER_C2H2_2"/>
    <property type="match status" value="1"/>
</dbReference>
<dbReference type="PROSITE" id="PS00028">
    <property type="entry name" value="ZINC_FINGER_C2H2_1"/>
    <property type="match status" value="1"/>
</dbReference>
<sequence>METKSDCVCHPAISSTSTFKQIPHNDAEAKGKEREVEKEAEITYIEANNLSDLKLSNSKVNSPSRLSMASSNGVHKTKAKRRHFSCKFCSQMFPSAQALGGHQNGHKHERALAKELKRIVDMPSIRHIDSSYLGMVTLPLEHSFTGNLGMHMHLMNHQSTYPRPHPLPGYRFEKQSMPSTKSLQSSMPQLMTEDYSDGMKSFNRRAMFHTLGGPSGCEDQQKGIELKNEQHDPMGLDLSLKL</sequence>
<feature type="domain" description="C2H2-type" evidence="7">
    <location>
        <begin position="84"/>
        <end position="111"/>
    </location>
</feature>
<evidence type="ECO:0000256" key="4">
    <source>
        <dbReference type="ARBA" id="ARBA00022833"/>
    </source>
</evidence>
<dbReference type="Proteomes" id="UP000594261">
    <property type="component" value="Chromosome 7"/>
</dbReference>
<comment type="subcellular location">
    <subcellularLocation>
        <location evidence="1">Nucleus</location>
    </subcellularLocation>
</comment>
<keyword evidence="9" id="KW-1185">Reference proteome</keyword>
<dbReference type="InParanoid" id="A0A7N2R7G9"/>
<dbReference type="KEGG" id="qlo:115951625"/>
<dbReference type="GO" id="GO:0009788">
    <property type="term" value="P:negative regulation of abscisic acid-activated signaling pathway"/>
    <property type="evidence" value="ECO:0007669"/>
    <property type="project" value="InterPro"/>
</dbReference>
<keyword evidence="2" id="KW-0479">Metal-binding</keyword>
<dbReference type="GO" id="GO:0005634">
    <property type="term" value="C:nucleus"/>
    <property type="evidence" value="ECO:0007669"/>
    <property type="project" value="UniProtKB-SubCell"/>
</dbReference>
<reference evidence="8 9" key="1">
    <citation type="journal article" date="2016" name="G3 (Bethesda)">
        <title>First Draft Assembly and Annotation of the Genome of a California Endemic Oak Quercus lobata Nee (Fagaceae).</title>
        <authorList>
            <person name="Sork V.L."/>
            <person name="Fitz-Gibbon S.T."/>
            <person name="Puiu D."/>
            <person name="Crepeau M."/>
            <person name="Gugger P.F."/>
            <person name="Sherman R."/>
            <person name="Stevens K."/>
            <person name="Langley C.H."/>
            <person name="Pellegrini M."/>
            <person name="Salzberg S.L."/>
        </authorList>
    </citation>
    <scope>NUCLEOTIDE SEQUENCE [LARGE SCALE GENOMIC DNA]</scope>
    <source>
        <strain evidence="8 9">cv. SW786</strain>
    </source>
</reference>
<organism evidence="8 9">
    <name type="scientific">Quercus lobata</name>
    <name type="common">Valley oak</name>
    <dbReference type="NCBI Taxonomy" id="97700"/>
    <lineage>
        <taxon>Eukaryota</taxon>
        <taxon>Viridiplantae</taxon>
        <taxon>Streptophyta</taxon>
        <taxon>Embryophyta</taxon>
        <taxon>Tracheophyta</taxon>
        <taxon>Spermatophyta</taxon>
        <taxon>Magnoliopsida</taxon>
        <taxon>eudicotyledons</taxon>
        <taxon>Gunneridae</taxon>
        <taxon>Pentapetalae</taxon>
        <taxon>rosids</taxon>
        <taxon>fabids</taxon>
        <taxon>Fagales</taxon>
        <taxon>Fagaceae</taxon>
        <taxon>Quercus</taxon>
    </lineage>
</organism>
<reference evidence="8" key="2">
    <citation type="submission" date="2021-01" db="UniProtKB">
        <authorList>
            <consortium name="EnsemblPlants"/>
        </authorList>
    </citation>
    <scope>IDENTIFICATION</scope>
</reference>
<dbReference type="SUPFAM" id="SSF57667">
    <property type="entry name" value="beta-beta-alpha zinc fingers"/>
    <property type="match status" value="1"/>
</dbReference>
<keyword evidence="4" id="KW-0862">Zinc</keyword>
<evidence type="ECO:0000256" key="3">
    <source>
        <dbReference type="ARBA" id="ARBA00022771"/>
    </source>
</evidence>
<accession>A0A7N2R7G9</accession>
<dbReference type="PANTHER" id="PTHR47287:SF9">
    <property type="entry name" value="ZINC FINGER PROTEIN 4-LIKE"/>
    <property type="match status" value="1"/>
</dbReference>
<evidence type="ECO:0000256" key="2">
    <source>
        <dbReference type="ARBA" id="ARBA00022723"/>
    </source>
</evidence>
<dbReference type="Gramene" id="QL07p013405:mrna">
    <property type="protein sequence ID" value="QL07p013405:mrna:CDS:2"/>
    <property type="gene ID" value="QL07p013405"/>
</dbReference>
<proteinExistence type="predicted"/>
<evidence type="ECO:0000256" key="1">
    <source>
        <dbReference type="ARBA" id="ARBA00004123"/>
    </source>
</evidence>
<dbReference type="InterPro" id="IPR036236">
    <property type="entry name" value="Znf_C2H2_sf"/>
</dbReference>
<dbReference type="EnsemblPlants" id="QL07p013405:mrna">
    <property type="protein sequence ID" value="QL07p013405:mrna:CDS:2"/>
    <property type="gene ID" value="QL07p013405"/>
</dbReference>
<dbReference type="RefSeq" id="XP_030924654.1">
    <property type="nucleotide sequence ID" value="XM_031068794.1"/>
</dbReference>
<name>A0A7N2R7G9_QUELO</name>
<evidence type="ECO:0000256" key="6">
    <source>
        <dbReference type="PROSITE-ProRule" id="PRU00042"/>
    </source>
</evidence>
<dbReference type="Gene3D" id="3.30.160.60">
    <property type="entry name" value="Classic Zinc Finger"/>
    <property type="match status" value="1"/>
</dbReference>
<keyword evidence="5" id="KW-0539">Nucleus</keyword>
<dbReference type="GO" id="GO:0008270">
    <property type="term" value="F:zinc ion binding"/>
    <property type="evidence" value="ECO:0007669"/>
    <property type="project" value="UniProtKB-KW"/>
</dbReference>
<evidence type="ECO:0000313" key="9">
    <source>
        <dbReference type="Proteomes" id="UP000594261"/>
    </source>
</evidence>
<dbReference type="PANTHER" id="PTHR47287">
    <property type="entry name" value="C2H2 AND C2HC ZINC FINGERS SUPERFAMILY PROTEIN"/>
    <property type="match status" value="1"/>
</dbReference>